<sequence length="446" mass="46745">MTNIDPFEAVRAILPAVRDDLERLIRIPSVSADLSARADVRRTAELTAELFRAEGAQAVEVLEVEGGQPAVVAHFPAPAGRPTVLLYAHHDVQPTGDVAQWTSPPFEPTERDGRLYGRGAADDKAGIALHLAAVRAFGGRPPVGVTVFVEGEEEIGSPALGAFLAKYHDRLAADVIVLADSANFDVGVPALTTTLRGLADCVVEVRALDHGVHSGIYGGAAPDALTALCRLLATLHDEEGNVAIEGLDTAPAPAVDYPEERFRAEAAMLPGVRLLGEGTVAERIWARPTASVLAIDAPRVADASNTLVPVARAKVSVRLAPGDDATRAMKALTEHLRTHAPWGVRVDVTPGDAGQPYAAQASGPAYDAARSAFAQVWNHEPVDIGIGGSIPFVAEFAETFPDAAILVTGVADPHCRAHGVDESLHLGDFARACAAEALLLTKLAQA</sequence>
<proteinExistence type="predicted"/>
<dbReference type="GO" id="GO:0006508">
    <property type="term" value="P:proteolysis"/>
    <property type="evidence" value="ECO:0007669"/>
    <property type="project" value="UniProtKB-KW"/>
</dbReference>
<gene>
    <name evidence="5" type="ORF">SAMN04489717_0495</name>
</gene>
<dbReference type="Gene3D" id="3.30.70.360">
    <property type="match status" value="1"/>
</dbReference>
<evidence type="ECO:0000259" key="4">
    <source>
        <dbReference type="Pfam" id="PF07687"/>
    </source>
</evidence>
<dbReference type="Pfam" id="PF07687">
    <property type="entry name" value="M20_dimer"/>
    <property type="match status" value="1"/>
</dbReference>
<dbReference type="AlphaFoldDB" id="A0A1H1LRX2"/>
<evidence type="ECO:0000256" key="2">
    <source>
        <dbReference type="ARBA" id="ARBA00022723"/>
    </source>
</evidence>
<dbReference type="PANTHER" id="PTHR43270">
    <property type="entry name" value="BETA-ALA-HIS DIPEPTIDASE"/>
    <property type="match status" value="1"/>
</dbReference>
<evidence type="ECO:0000313" key="6">
    <source>
        <dbReference type="Proteomes" id="UP000198983"/>
    </source>
</evidence>
<dbReference type="GO" id="GO:0008233">
    <property type="term" value="F:peptidase activity"/>
    <property type="evidence" value="ECO:0007669"/>
    <property type="project" value="UniProtKB-KW"/>
</dbReference>
<dbReference type="Proteomes" id="UP000198983">
    <property type="component" value="Chromosome I"/>
</dbReference>
<feature type="domain" description="Peptidase M20 dimerisation" evidence="4">
    <location>
        <begin position="194"/>
        <end position="343"/>
    </location>
</feature>
<dbReference type="EMBL" id="LT629732">
    <property type="protein sequence ID" value="SDR77271.1"/>
    <property type="molecule type" value="Genomic_DNA"/>
</dbReference>
<dbReference type="InterPro" id="IPR002933">
    <property type="entry name" value="Peptidase_M20"/>
</dbReference>
<keyword evidence="2" id="KW-0479">Metal-binding</keyword>
<organism evidence="5 6">
    <name type="scientific">Actinopolymorpha singaporensis</name>
    <dbReference type="NCBI Taxonomy" id="117157"/>
    <lineage>
        <taxon>Bacteria</taxon>
        <taxon>Bacillati</taxon>
        <taxon>Actinomycetota</taxon>
        <taxon>Actinomycetes</taxon>
        <taxon>Propionibacteriales</taxon>
        <taxon>Actinopolymorphaceae</taxon>
        <taxon>Actinopolymorpha</taxon>
    </lineage>
</organism>
<name>A0A1H1LRX2_9ACTN</name>
<dbReference type="SUPFAM" id="SSF53187">
    <property type="entry name" value="Zn-dependent exopeptidases"/>
    <property type="match status" value="1"/>
</dbReference>
<evidence type="ECO:0000313" key="5">
    <source>
        <dbReference type="EMBL" id="SDR77271.1"/>
    </source>
</evidence>
<keyword evidence="3" id="KW-0378">Hydrolase</keyword>
<dbReference type="InterPro" id="IPR051458">
    <property type="entry name" value="Cyt/Met_Dipeptidase"/>
</dbReference>
<dbReference type="RefSeq" id="WP_241827744.1">
    <property type="nucleotide sequence ID" value="NZ_LT629732.1"/>
</dbReference>
<evidence type="ECO:0000256" key="3">
    <source>
        <dbReference type="ARBA" id="ARBA00022801"/>
    </source>
</evidence>
<dbReference type="Gene3D" id="3.40.630.10">
    <property type="entry name" value="Zn peptidases"/>
    <property type="match status" value="1"/>
</dbReference>
<reference evidence="5 6" key="1">
    <citation type="submission" date="2016-10" db="EMBL/GenBank/DDBJ databases">
        <authorList>
            <person name="de Groot N.N."/>
        </authorList>
    </citation>
    <scope>NUCLEOTIDE SEQUENCE [LARGE SCALE GENOMIC DNA]</scope>
    <source>
        <strain evidence="5 6">DSM 22024</strain>
    </source>
</reference>
<dbReference type="STRING" id="117157.SAMN04489717_0495"/>
<keyword evidence="6" id="KW-1185">Reference proteome</keyword>
<dbReference type="PANTHER" id="PTHR43270:SF12">
    <property type="entry name" value="SUCCINYL-DIAMINOPIMELATE DESUCCINYLASE"/>
    <property type="match status" value="1"/>
</dbReference>
<accession>A0A1H1LRX2</accession>
<keyword evidence="1" id="KW-0645">Protease</keyword>
<protein>
    <submittedName>
        <fullName evidence="5">Acetylornithine deacetylase/Succinyl-diaminopimelate desuccinylase</fullName>
    </submittedName>
</protein>
<dbReference type="GO" id="GO:0046872">
    <property type="term" value="F:metal ion binding"/>
    <property type="evidence" value="ECO:0007669"/>
    <property type="project" value="UniProtKB-KW"/>
</dbReference>
<evidence type="ECO:0000256" key="1">
    <source>
        <dbReference type="ARBA" id="ARBA00022670"/>
    </source>
</evidence>
<dbReference type="InterPro" id="IPR011650">
    <property type="entry name" value="Peptidase_M20_dimer"/>
</dbReference>
<dbReference type="NCBIfam" id="NF005914">
    <property type="entry name" value="PRK07907.1"/>
    <property type="match status" value="1"/>
</dbReference>
<dbReference type="Pfam" id="PF01546">
    <property type="entry name" value="Peptidase_M20"/>
    <property type="match status" value="1"/>
</dbReference>